<dbReference type="PROSITE" id="PS50905">
    <property type="entry name" value="FERRITIN_LIKE"/>
    <property type="match status" value="1"/>
</dbReference>
<evidence type="ECO:0000259" key="6">
    <source>
        <dbReference type="PROSITE" id="PS50903"/>
    </source>
</evidence>
<evidence type="ECO:0000313" key="9">
    <source>
        <dbReference type="Proteomes" id="UP001191004"/>
    </source>
</evidence>
<dbReference type="SUPFAM" id="SSF57802">
    <property type="entry name" value="Rubredoxin-like"/>
    <property type="match status" value="1"/>
</dbReference>
<reference evidence="8 9" key="1">
    <citation type="journal article" date="2018" name="bioRxiv">
        <title>Evidence of independent acquisition and adaption of ultra-small bacteria to human hosts across the highly diverse yet reduced genomes of the phylum Saccharibacteria.</title>
        <authorList>
            <person name="McLean J.S."/>
            <person name="Bor B."/>
            <person name="To T.T."/>
            <person name="Liu Q."/>
            <person name="Kearns K.A."/>
            <person name="Solden L.M."/>
            <person name="Wrighton K.C."/>
            <person name="He X."/>
            <person name="Shi W."/>
        </authorList>
    </citation>
    <scope>NUCLEOTIDE SEQUENCE [LARGE SCALE GENOMIC DNA]</scope>
    <source>
        <strain evidence="8 9">TM7_KMM_G3_1_HOT_351</strain>
    </source>
</reference>
<dbReference type="InterPro" id="IPR009078">
    <property type="entry name" value="Ferritin-like_SF"/>
</dbReference>
<dbReference type="GO" id="GO:0016692">
    <property type="term" value="F:NADH peroxidase activity"/>
    <property type="evidence" value="ECO:0007669"/>
    <property type="project" value="UniProtKB-EC"/>
</dbReference>
<keyword evidence="8" id="KW-0575">Peroxidase</keyword>
<sequence length="185" mass="21181">MSDIDTETFKNSKTYLNLQTAFAGEAQARVKYQFYASQAKKEGYEQISAIFNETSDNEKEHAKLWFKYLHGGKVGDTRSNLEAAAAGEDYEWTEMYAEFAKIAREEGFIEIATKFEGVAAIEKSHEERYLKLMKNIDDDVVFKSDKVTVWKCRNCGYTFVGEEAPEVCPVCAHPQAFFEIRAINY</sequence>
<dbReference type="Gene3D" id="1.20.1260.10">
    <property type="match status" value="1"/>
</dbReference>
<dbReference type="NCBIfam" id="NF045767">
    <property type="entry name" value="RuberyRbr"/>
    <property type="match status" value="1"/>
</dbReference>
<dbReference type="InterPro" id="IPR048574">
    <property type="entry name" value="RUBY_RBDX"/>
</dbReference>
<gene>
    <name evidence="8" type="primary">rbr1</name>
    <name evidence="8" type="ORF">G3KMM_00076</name>
</gene>
<dbReference type="CDD" id="cd01041">
    <property type="entry name" value="Rubrerythrin"/>
    <property type="match status" value="1"/>
</dbReference>
<keyword evidence="8" id="KW-0560">Oxidoreductase</keyword>
<evidence type="ECO:0000256" key="5">
    <source>
        <dbReference type="ARBA" id="ARBA00023004"/>
    </source>
</evidence>
<dbReference type="InterPro" id="IPR009040">
    <property type="entry name" value="Ferritin-like_diiron"/>
</dbReference>
<keyword evidence="5" id="KW-0408">Iron</keyword>
<protein>
    <submittedName>
        <fullName evidence="8">Rubrerythrin-1</fullName>
        <ecNumber evidence="8">1.11.1.1</ecNumber>
    </submittedName>
</protein>
<dbReference type="PROSITE" id="PS50903">
    <property type="entry name" value="RUBREDOXIN_LIKE"/>
    <property type="match status" value="1"/>
</dbReference>
<name>A0ABY0FKS4_9BACT</name>
<dbReference type="EC" id="1.11.1.1" evidence="8"/>
<dbReference type="InterPro" id="IPR024934">
    <property type="entry name" value="Rubredoxin-like_dom"/>
</dbReference>
<accession>A0ABY0FKS4</accession>
<dbReference type="Gene3D" id="2.20.28.10">
    <property type="match status" value="1"/>
</dbReference>
<comment type="caution">
    <text evidence="8">The sequence shown here is derived from an EMBL/GenBank/DDBJ whole genome shotgun (WGS) entry which is preliminary data.</text>
</comment>
<dbReference type="Pfam" id="PF21349">
    <property type="entry name" value="RUBY_RBDX"/>
    <property type="match status" value="1"/>
</dbReference>
<dbReference type="InterPro" id="IPR012347">
    <property type="entry name" value="Ferritin-like"/>
</dbReference>
<reference evidence="8 9" key="2">
    <citation type="journal article" date="2020" name="Cell Rep.">
        <title>Acquisition and Adaptation of Ultra-small Parasitic Reduced Genome Bacteria to Mammalian Hosts.</title>
        <authorList>
            <person name="McLean J.S."/>
            <person name="Bor B."/>
            <person name="Kerns K.A."/>
            <person name="Liu Q."/>
            <person name="To T.T."/>
            <person name="Solden L."/>
            <person name="Hendrickson E.L."/>
            <person name="Wrighton K."/>
            <person name="Shi W."/>
            <person name="He X."/>
        </authorList>
    </citation>
    <scope>NUCLEOTIDE SEQUENCE [LARGE SCALE GENOMIC DNA]</scope>
    <source>
        <strain evidence="8 9">TM7_KMM_G3_1_HOT_351</strain>
    </source>
</reference>
<evidence type="ECO:0000313" key="8">
    <source>
        <dbReference type="EMBL" id="RYC74030.1"/>
    </source>
</evidence>
<dbReference type="EMBL" id="PRLL01000001">
    <property type="protein sequence ID" value="RYC74030.1"/>
    <property type="molecule type" value="Genomic_DNA"/>
</dbReference>
<keyword evidence="2" id="KW-0813">Transport</keyword>
<comment type="cofactor">
    <cofactor evidence="1">
        <name>Fe(3+)</name>
        <dbReference type="ChEBI" id="CHEBI:29034"/>
    </cofactor>
</comment>
<dbReference type="CDD" id="cd00729">
    <property type="entry name" value="rubredoxin_SM"/>
    <property type="match status" value="1"/>
</dbReference>
<dbReference type="PANTHER" id="PTHR43865">
    <property type="entry name" value="RUBRERYTHRIN-RELATED"/>
    <property type="match status" value="1"/>
</dbReference>
<evidence type="ECO:0000256" key="1">
    <source>
        <dbReference type="ARBA" id="ARBA00001965"/>
    </source>
</evidence>
<dbReference type="SUPFAM" id="SSF47240">
    <property type="entry name" value="Ferritin-like"/>
    <property type="match status" value="1"/>
</dbReference>
<dbReference type="RefSeq" id="WP_129603940.1">
    <property type="nucleotide sequence ID" value="NZ_PRLL01000001.1"/>
</dbReference>
<organism evidence="8 9">
    <name type="scientific">Candidatus Nanosyncoccus nanoralicus</name>
    <dbReference type="NCBI Taxonomy" id="2171996"/>
    <lineage>
        <taxon>Bacteria</taxon>
        <taxon>Candidatus Saccharimonadota</taxon>
        <taxon>Candidatus Nanosyncoccalia</taxon>
        <taxon>Candidatus Nanosyncoccales</taxon>
        <taxon>Candidatus Nanosyncoccaceae</taxon>
        <taxon>Candidatus Nanosyncoccus</taxon>
    </lineage>
</organism>
<dbReference type="Pfam" id="PF02915">
    <property type="entry name" value="Rubrerythrin"/>
    <property type="match status" value="1"/>
</dbReference>
<dbReference type="InterPro" id="IPR052364">
    <property type="entry name" value="Rubrerythrin"/>
</dbReference>
<dbReference type="Proteomes" id="UP001191004">
    <property type="component" value="Unassembled WGS sequence"/>
</dbReference>
<dbReference type="InterPro" id="IPR003251">
    <property type="entry name" value="Rr_diiron-bd_dom"/>
</dbReference>
<keyword evidence="9" id="KW-1185">Reference proteome</keyword>
<feature type="domain" description="Rubredoxin-like" evidence="6">
    <location>
        <begin position="147"/>
        <end position="181"/>
    </location>
</feature>
<dbReference type="PANTHER" id="PTHR43865:SF1">
    <property type="entry name" value="RUBRERYTHRIN-RELATED"/>
    <property type="match status" value="1"/>
</dbReference>
<evidence type="ECO:0000256" key="2">
    <source>
        <dbReference type="ARBA" id="ARBA00022448"/>
    </source>
</evidence>
<keyword evidence="3" id="KW-0479">Metal-binding</keyword>
<proteinExistence type="predicted"/>
<evidence type="ECO:0000256" key="4">
    <source>
        <dbReference type="ARBA" id="ARBA00022982"/>
    </source>
</evidence>
<evidence type="ECO:0000259" key="7">
    <source>
        <dbReference type="PROSITE" id="PS50905"/>
    </source>
</evidence>
<feature type="domain" description="Ferritin-like diiron" evidence="7">
    <location>
        <begin position="8"/>
        <end position="140"/>
    </location>
</feature>
<keyword evidence="4" id="KW-0249">Electron transport</keyword>
<evidence type="ECO:0000256" key="3">
    <source>
        <dbReference type="ARBA" id="ARBA00022723"/>
    </source>
</evidence>